<proteinExistence type="predicted"/>
<dbReference type="VEuPathDB" id="FungiDB:FUN_003287"/>
<dbReference type="PANTHER" id="PTHR10582:SF2">
    <property type="entry name" value="INACTIVE"/>
    <property type="match status" value="1"/>
</dbReference>
<dbReference type="InterPro" id="IPR024862">
    <property type="entry name" value="TRPV"/>
</dbReference>
<dbReference type="PANTHER" id="PTHR10582">
    <property type="entry name" value="TRANSIENT RECEPTOR POTENTIAL ION CHANNEL PROTEIN"/>
    <property type="match status" value="1"/>
</dbReference>
<dbReference type="GO" id="GO:0098703">
    <property type="term" value="P:calcium ion import across plasma membrane"/>
    <property type="evidence" value="ECO:0007669"/>
    <property type="project" value="TreeGrafter"/>
</dbReference>
<keyword evidence="3" id="KW-0472">Membrane</keyword>
<feature type="transmembrane region" description="Helical" evidence="3">
    <location>
        <begin position="1318"/>
        <end position="1343"/>
    </location>
</feature>
<dbReference type="VEuPathDB" id="FungiDB:RhiirA1_449159"/>
<evidence type="ECO:0000256" key="2">
    <source>
        <dbReference type="SAM" id="MobiDB-lite"/>
    </source>
</evidence>
<sequence>MHPSTLQQDENNFQIKISQDGEFAMTFDTANLRIKIYRNTDFRQFTNSKYSNKNLNNIPDSDIINKVIVNFVISDDLNIIKIYDPSYEDPQNNHENNRNESNETNQYRWSFDISSLQTSCDDNNYIFVAISYIDLENDMKGKKRVNINETIRNTKNEYKNNNVINKKLIKKLETSSSYIEYNVNDDVVINTNGMDDSKSSRRKTIIYCFKINKNYSLDNGYIPTCCSCNYVSGIPKFINNEKIDHSEISNDQDRILKRFILLNFNGIYSFEYNHEDRNFDLNERFDYPKSFMDELNNWHTNKLTDCMNRLFSCLTNKNFLVEKYKDKVQVIEVYDLAEMKLVTAAKIVKNKDRHIKQYDNKNDFTISKNKLQLCYTRGFHSIKLYLVENGLQIAAKNFEDEIEKINLLEFIYNDETLLIIGDDKDKNPKAITWDLFNTGKVVSIPLKDLGISCIARNSGNVLQVDNEGKVRSVLDIIEKEKLRKEKLRKDIRTEIKIRTITEDKLEEYVNEERTHSKEPIVCNKEPWVMDSYKTYSFCLYDNEEETLELIVGRSTVQIWRQIRLNSFKEDNCPNKGKPFLEYIWTNGVPLDQEYDAPFDTSLHIKKIDYGCKYFNLEVYWKEEEEEKEEEKEEEEGEGEEEEEEKEEEKEKEKEKEEEEGLKTKHRTIQWNDIVEKVNAVRSACKALEHLNKRKRYLSNFSQKHCYEEMVTYINHIIWRFIDHDPDQYRLLDVRHNVMKNLILGDCDHLIKYILFENDEDNCPVCDQCCNSGKMKQKEKFVIKHVPRSIIWKKDQCFVNDDDLDPFDRDNNSKSRKTKPTNDLELAIYHCKGRELKDTMIVAYLLEYYTSHAIEYAGWMTTVSKALPFLYKYNYDDYVRKLFRKECFADQDHFSAQDPYEIIPRGFTSGHFREKNFMAFRPKDRLQSDKENAFTLKMNKLKKLLKFCVRKILKFFDNYYGRKILEFFSNDHEKPPIALRVVPLPGFTVHEINKRKSKLQESKKESKKTAADYDIWKTLLYILWFTFVPRWYKIGKSNHHLLSPFARVTKYEDNDDMYDNPATEAVIDFRWRNTRTFFILLFLRFIIFAGCFMFISWAYITHQPTEPKFQTFLLVLIILFYYLALYLLVTEIIQFFHHGYKEYLGTLFNYFDLISIILPAIVMYYMLAHFKFSDGFGSIGEVDRGLIVGISMSIFIMWIEFILYLRLISYIAIYIYYVMIIVKTVFPFILFFMIVIVAFAHTMFILLKNQDIIDFKANTFSGSGTNNVTHENIDIKIKSEFDEKDNPFSEFLTSVEAAYFWTAGNWVQRDMFDFWAVDLFSVIASVLFVTILQNMLIALMGGVYERAANKGRQALLRFRAKQIADYEALHHIHIWPHEPDPKYIYYIGKSKNFEEWSNKREQCVIYKGFEEKSTYIKHNFQKADYDGNSIWDYGISNTTTLNML</sequence>
<organism evidence="4 5">
    <name type="scientific">Rhizophagus irregularis</name>
    <dbReference type="NCBI Taxonomy" id="588596"/>
    <lineage>
        <taxon>Eukaryota</taxon>
        <taxon>Fungi</taxon>
        <taxon>Fungi incertae sedis</taxon>
        <taxon>Mucoromycota</taxon>
        <taxon>Glomeromycotina</taxon>
        <taxon>Glomeromycetes</taxon>
        <taxon>Glomerales</taxon>
        <taxon>Glomeraceae</taxon>
        <taxon>Rhizophagus</taxon>
    </lineage>
</organism>
<dbReference type="EMBL" id="LLXI01000134">
    <property type="protein sequence ID" value="PKY41147.1"/>
    <property type="molecule type" value="Genomic_DNA"/>
</dbReference>
<dbReference type="Proteomes" id="UP000234323">
    <property type="component" value="Unassembled WGS sequence"/>
</dbReference>
<dbReference type="GO" id="GO:0005216">
    <property type="term" value="F:monoatomic ion channel activity"/>
    <property type="evidence" value="ECO:0007669"/>
    <property type="project" value="InterPro"/>
</dbReference>
<evidence type="ECO:0000313" key="4">
    <source>
        <dbReference type="EMBL" id="PKY41147.1"/>
    </source>
</evidence>
<gene>
    <name evidence="4" type="ORF">RhiirA4_498443</name>
</gene>
<keyword evidence="5" id="KW-1185">Reference proteome</keyword>
<reference evidence="4 5" key="1">
    <citation type="submission" date="2015-10" db="EMBL/GenBank/DDBJ databases">
        <title>Genome analyses suggest a sexual origin of heterokaryosis in a supposedly ancient asexual fungus.</title>
        <authorList>
            <person name="Ropars J."/>
            <person name="Sedzielewska K."/>
            <person name="Noel J."/>
            <person name="Charron P."/>
            <person name="Farinelli L."/>
            <person name="Marton T."/>
            <person name="Kruger M."/>
            <person name="Pelin A."/>
            <person name="Brachmann A."/>
            <person name="Corradi N."/>
        </authorList>
    </citation>
    <scope>NUCLEOTIDE SEQUENCE [LARGE SCALE GENOMIC DNA]</scope>
    <source>
        <strain evidence="4 5">A4</strain>
    </source>
</reference>
<protein>
    <recommendedName>
        <fullName evidence="6">Ion transport domain-containing protein</fullName>
    </recommendedName>
</protein>
<dbReference type="VEuPathDB" id="FungiDB:RhiirFUN_023595"/>
<evidence type="ECO:0000313" key="5">
    <source>
        <dbReference type="Proteomes" id="UP000234323"/>
    </source>
</evidence>
<evidence type="ECO:0000256" key="1">
    <source>
        <dbReference type="ARBA" id="ARBA00022737"/>
    </source>
</evidence>
<accession>A0A2I1G3D0</accession>
<feature type="region of interest" description="Disordered" evidence="2">
    <location>
        <begin position="624"/>
        <end position="662"/>
    </location>
</feature>
<keyword evidence="1" id="KW-0677">Repeat</keyword>
<feature type="compositionally biased region" description="Acidic residues" evidence="2">
    <location>
        <begin position="624"/>
        <end position="647"/>
    </location>
</feature>
<feature type="transmembrane region" description="Helical" evidence="3">
    <location>
        <begin position="1014"/>
        <end position="1031"/>
    </location>
</feature>
<keyword evidence="3" id="KW-0812">Transmembrane</keyword>
<dbReference type="GO" id="GO:0005886">
    <property type="term" value="C:plasma membrane"/>
    <property type="evidence" value="ECO:0007669"/>
    <property type="project" value="TreeGrafter"/>
</dbReference>
<keyword evidence="3" id="KW-1133">Transmembrane helix</keyword>
<feature type="transmembrane region" description="Helical" evidence="3">
    <location>
        <begin position="1185"/>
        <end position="1206"/>
    </location>
</feature>
<evidence type="ECO:0008006" key="6">
    <source>
        <dbReference type="Google" id="ProtNLM"/>
    </source>
</evidence>
<feature type="transmembrane region" description="Helical" evidence="3">
    <location>
        <begin position="1076"/>
        <end position="1099"/>
    </location>
</feature>
<comment type="caution">
    <text evidence="4">The sequence shown here is derived from an EMBL/GenBank/DDBJ whole genome shotgun (WGS) entry which is preliminary data.</text>
</comment>
<name>A0A2I1G3D0_9GLOM</name>
<feature type="transmembrane region" description="Helical" evidence="3">
    <location>
        <begin position="1213"/>
        <end position="1239"/>
    </location>
</feature>
<feature type="transmembrane region" description="Helical" evidence="3">
    <location>
        <begin position="1146"/>
        <end position="1165"/>
    </location>
</feature>
<feature type="transmembrane region" description="Helical" evidence="3">
    <location>
        <begin position="1111"/>
        <end position="1134"/>
    </location>
</feature>
<evidence type="ECO:0000256" key="3">
    <source>
        <dbReference type="SAM" id="Phobius"/>
    </source>
</evidence>